<keyword evidence="2" id="KW-0378">Hydrolase</keyword>
<keyword evidence="4" id="KW-0121">Carboxypeptidase</keyword>
<protein>
    <submittedName>
        <fullName evidence="4">D-alanyl-D-alanine carboxypeptidase / D-alanyl-D-alanine-endopeptidase (Penicillin-binding protein 4)</fullName>
    </submittedName>
</protein>
<dbReference type="GO" id="GO:0000270">
    <property type="term" value="P:peptidoglycan metabolic process"/>
    <property type="evidence" value="ECO:0007669"/>
    <property type="project" value="TreeGrafter"/>
</dbReference>
<proteinExistence type="inferred from homology"/>
<dbReference type="Gene3D" id="3.50.80.20">
    <property type="entry name" value="D-Ala-D-Ala carboxypeptidase C, peptidase S13"/>
    <property type="match status" value="1"/>
</dbReference>
<name>A0A1I0P0P0_9BACT</name>
<keyword evidence="5" id="KW-1185">Reference proteome</keyword>
<dbReference type="PANTHER" id="PTHR30023:SF0">
    <property type="entry name" value="PENICILLIN-SENSITIVE CARBOXYPEPTIDASE A"/>
    <property type="match status" value="1"/>
</dbReference>
<feature type="chain" id="PRO_5011492227" evidence="3">
    <location>
        <begin position="20"/>
        <end position="406"/>
    </location>
</feature>
<dbReference type="EMBL" id="FOIQ01000003">
    <property type="protein sequence ID" value="SEW07723.1"/>
    <property type="molecule type" value="Genomic_DNA"/>
</dbReference>
<sequence>MRKHILLVFVVCQSLCLHAQTESSVVMPQATDTVQVALPWPENIQARLDSLTNDRFLERTQLGLMIYDLSADSVLYRYGEKQTLRPASTMKLLTAITALDCLGADYPLRTSLYYRGVVNGRTLEGDVFLVGGMDPMFDEVDMEIFAEAVCRMGVDSIRGRIVTDTSFKEEFLLGEGWCWDDDNPQLTPLLVSRKDEFASRFVSLLRDKGLTVDAPCTSGILPKDVLLVCSRSHRLKDILVPMMKESDNLYAESVFFQIAASSGARPAKATHARQIIKRTVAKSGISGVAYRVADGSGLSLYNYVTPELMVSMLRYAYLHRDIISYLRPSLPVAAVDGTLKKRMGDSCAKGRVQAKTGTVTGVSSLAGYCTAANGHQLAFCIINQGAMKHTEGRVYQDKVCEALCRE</sequence>
<dbReference type="RefSeq" id="WP_091901221.1">
    <property type="nucleotide sequence ID" value="NZ_FOIQ01000003.1"/>
</dbReference>
<dbReference type="InterPro" id="IPR000667">
    <property type="entry name" value="Peptidase_S13"/>
</dbReference>
<reference evidence="4 5" key="1">
    <citation type="submission" date="2016-10" db="EMBL/GenBank/DDBJ databases">
        <authorList>
            <person name="de Groot N.N."/>
        </authorList>
    </citation>
    <scope>NUCLEOTIDE SEQUENCE [LARGE SCALE GENOMIC DNA]</scope>
    <source>
        <strain evidence="4 5">TC2-24</strain>
    </source>
</reference>
<evidence type="ECO:0000313" key="5">
    <source>
        <dbReference type="Proteomes" id="UP000199373"/>
    </source>
</evidence>
<dbReference type="NCBIfam" id="TIGR00666">
    <property type="entry name" value="PBP4"/>
    <property type="match status" value="1"/>
</dbReference>
<dbReference type="PANTHER" id="PTHR30023">
    <property type="entry name" value="D-ALANYL-D-ALANINE CARBOXYPEPTIDASE"/>
    <property type="match status" value="1"/>
</dbReference>
<feature type="signal peptide" evidence="3">
    <location>
        <begin position="1"/>
        <end position="19"/>
    </location>
</feature>
<evidence type="ECO:0000313" key="4">
    <source>
        <dbReference type="EMBL" id="SEW07723.1"/>
    </source>
</evidence>
<dbReference type="Proteomes" id="UP000199373">
    <property type="component" value="Unassembled WGS sequence"/>
</dbReference>
<organism evidence="4 5">
    <name type="scientific">Prevotella aff. ruminicola Tc2-24</name>
    <dbReference type="NCBI Taxonomy" id="81582"/>
    <lineage>
        <taxon>Bacteria</taxon>
        <taxon>Pseudomonadati</taxon>
        <taxon>Bacteroidota</taxon>
        <taxon>Bacteroidia</taxon>
        <taxon>Bacteroidales</taxon>
        <taxon>Prevotellaceae</taxon>
        <taxon>Prevotella</taxon>
    </lineage>
</organism>
<gene>
    <name evidence="4" type="ORF">SAMN04487850_1503</name>
</gene>
<dbReference type="SUPFAM" id="SSF56601">
    <property type="entry name" value="beta-lactamase/transpeptidase-like"/>
    <property type="match status" value="1"/>
</dbReference>
<evidence type="ECO:0000256" key="3">
    <source>
        <dbReference type="SAM" id="SignalP"/>
    </source>
</evidence>
<dbReference type="InterPro" id="IPR012338">
    <property type="entry name" value="Beta-lactam/transpept-like"/>
</dbReference>
<keyword evidence="3" id="KW-0732">Signal</keyword>
<dbReference type="Pfam" id="PF02113">
    <property type="entry name" value="Peptidase_S13"/>
    <property type="match status" value="2"/>
</dbReference>
<dbReference type="Gene3D" id="3.40.710.10">
    <property type="entry name" value="DD-peptidase/beta-lactamase superfamily"/>
    <property type="match status" value="2"/>
</dbReference>
<evidence type="ECO:0000256" key="1">
    <source>
        <dbReference type="ARBA" id="ARBA00006096"/>
    </source>
</evidence>
<dbReference type="PRINTS" id="PR00922">
    <property type="entry name" value="DADACBPTASE3"/>
</dbReference>
<dbReference type="GO" id="GO:0006508">
    <property type="term" value="P:proteolysis"/>
    <property type="evidence" value="ECO:0007669"/>
    <property type="project" value="InterPro"/>
</dbReference>
<comment type="similarity">
    <text evidence="1">Belongs to the peptidase S13 family.</text>
</comment>
<accession>A0A1I0P0P0</accession>
<dbReference type="GO" id="GO:0004185">
    <property type="term" value="F:serine-type carboxypeptidase activity"/>
    <property type="evidence" value="ECO:0007669"/>
    <property type="project" value="InterPro"/>
</dbReference>
<dbReference type="AlphaFoldDB" id="A0A1I0P0P0"/>
<evidence type="ECO:0000256" key="2">
    <source>
        <dbReference type="ARBA" id="ARBA00022801"/>
    </source>
</evidence>
<keyword evidence="4" id="KW-0645">Protease</keyword>